<gene>
    <name evidence="1" type="ORF">J2S34_002298</name>
</gene>
<dbReference type="Proteomes" id="UP001205486">
    <property type="component" value="Unassembled WGS sequence"/>
</dbReference>
<name>A0ACC6ALV1_NITWI</name>
<evidence type="ECO:0000313" key="1">
    <source>
        <dbReference type="EMBL" id="MCP1999850.1"/>
    </source>
</evidence>
<dbReference type="EMBL" id="JALJZS010000002">
    <property type="protein sequence ID" value="MCP1999850.1"/>
    <property type="molecule type" value="Genomic_DNA"/>
</dbReference>
<reference evidence="1" key="1">
    <citation type="submission" date="2022-03" db="EMBL/GenBank/DDBJ databases">
        <title>Interactions between chemoautotrophic and heterotrophic bacteria.</title>
        <authorList>
            <person name="Santoro A."/>
        </authorList>
    </citation>
    <scope>NUCLEOTIDE SEQUENCE</scope>
    <source>
        <strain evidence="1">Nb-106</strain>
    </source>
</reference>
<organism evidence="1 2">
    <name type="scientific">Nitrobacter winogradskyi</name>
    <name type="common">Nitrobacter agilis</name>
    <dbReference type="NCBI Taxonomy" id="913"/>
    <lineage>
        <taxon>Bacteria</taxon>
        <taxon>Pseudomonadati</taxon>
        <taxon>Pseudomonadota</taxon>
        <taxon>Alphaproteobacteria</taxon>
        <taxon>Hyphomicrobiales</taxon>
        <taxon>Nitrobacteraceae</taxon>
        <taxon>Nitrobacter</taxon>
    </lineage>
</organism>
<proteinExistence type="predicted"/>
<protein>
    <submittedName>
        <fullName evidence="1">Uncharacterized protein</fullName>
    </submittedName>
</protein>
<accession>A0ACC6ALV1</accession>
<keyword evidence="2" id="KW-1185">Reference proteome</keyword>
<sequence length="231" mass="24958">MTPFPIRVFTVSGHCVSNSGNAIAVDVSPPLENTGGVGIGIKANPQSTVVMGEFSLPLHLACRIAAPITSGRLMKGAERNLRADASAMKRAPRFAVRASTGIRMAAGDPERIERSIVQGGYSTKVPTRKTDPRPIIGNQGPDSPALGVDLELSRSLDMSSRSCSRAYRDEKGGNRTRPTSEYPHISVGRRPLREPRCKRCCSLRSGKPRSMVRASRRGCLGCGRTPRPRYC</sequence>
<evidence type="ECO:0000313" key="2">
    <source>
        <dbReference type="Proteomes" id="UP001205486"/>
    </source>
</evidence>
<comment type="caution">
    <text evidence="1">The sequence shown here is derived from an EMBL/GenBank/DDBJ whole genome shotgun (WGS) entry which is preliminary data.</text>
</comment>